<reference evidence="1" key="1">
    <citation type="submission" date="2020-03" db="EMBL/GenBank/DDBJ databases">
        <title>Castanea mollissima Vanexum genome sequencing.</title>
        <authorList>
            <person name="Staton M."/>
        </authorList>
    </citation>
    <scope>NUCLEOTIDE SEQUENCE</scope>
    <source>
        <tissue evidence="1">Leaf</tissue>
    </source>
</reference>
<dbReference type="OrthoDB" id="696085at2759"/>
<evidence type="ECO:0000313" key="1">
    <source>
        <dbReference type="EMBL" id="KAF3948614.1"/>
    </source>
</evidence>
<accession>A0A8J4VGU1</accession>
<keyword evidence="2" id="KW-1185">Reference proteome</keyword>
<dbReference type="AlphaFoldDB" id="A0A8J4VGU1"/>
<gene>
    <name evidence="1" type="ORF">CMV_025415</name>
</gene>
<comment type="caution">
    <text evidence="1">The sequence shown here is derived from an EMBL/GenBank/DDBJ whole genome shotgun (WGS) entry which is preliminary data.</text>
</comment>
<name>A0A8J4VGU1_9ROSI</name>
<proteinExistence type="predicted"/>
<dbReference type="Proteomes" id="UP000737018">
    <property type="component" value="Unassembled WGS sequence"/>
</dbReference>
<dbReference type="EMBL" id="JRKL02006682">
    <property type="protein sequence ID" value="KAF3948614.1"/>
    <property type="molecule type" value="Genomic_DNA"/>
</dbReference>
<protein>
    <submittedName>
        <fullName evidence="1">Uncharacterized protein</fullName>
    </submittedName>
</protein>
<evidence type="ECO:0000313" key="2">
    <source>
        <dbReference type="Proteomes" id="UP000737018"/>
    </source>
</evidence>
<sequence>MVEGTWNYDESKELQNWKDKITSYGWQNERGHLKSADTDQNIINGRWRHWLVQWVDTQITKSRELEYLDSALTSTLRKRYDYGRKQLNLKNVKGQSK</sequence>
<organism evidence="1 2">
    <name type="scientific">Castanea mollissima</name>
    <name type="common">Chinese chestnut</name>
    <dbReference type="NCBI Taxonomy" id="60419"/>
    <lineage>
        <taxon>Eukaryota</taxon>
        <taxon>Viridiplantae</taxon>
        <taxon>Streptophyta</taxon>
        <taxon>Embryophyta</taxon>
        <taxon>Tracheophyta</taxon>
        <taxon>Spermatophyta</taxon>
        <taxon>Magnoliopsida</taxon>
        <taxon>eudicotyledons</taxon>
        <taxon>Gunneridae</taxon>
        <taxon>Pentapetalae</taxon>
        <taxon>rosids</taxon>
        <taxon>fabids</taxon>
        <taxon>Fagales</taxon>
        <taxon>Fagaceae</taxon>
        <taxon>Castanea</taxon>
    </lineage>
</organism>